<gene>
    <name evidence="2" type="ORF">H0921_06865</name>
</gene>
<evidence type="ECO:0000313" key="2">
    <source>
        <dbReference type="EMBL" id="MBA2225884.1"/>
    </source>
</evidence>
<organism evidence="2 3">
    <name type="scientific">Thermogemmata fonticola</name>
    <dbReference type="NCBI Taxonomy" id="2755323"/>
    <lineage>
        <taxon>Bacteria</taxon>
        <taxon>Pseudomonadati</taxon>
        <taxon>Planctomycetota</taxon>
        <taxon>Planctomycetia</taxon>
        <taxon>Gemmatales</taxon>
        <taxon>Gemmataceae</taxon>
        <taxon>Thermogemmata</taxon>
    </lineage>
</organism>
<dbReference type="RefSeq" id="WP_194537316.1">
    <property type="nucleotide sequence ID" value="NZ_JACEFB010000003.1"/>
</dbReference>
<sequence length="700" mass="78256">MVSYNRLAGQRSPYLRQHATNPVDWYPWCEEALALARQLDRPIFLSIGYAACHWCHVMEHECFENPQIAALLNANFVSIKVDREERPDLDALYMTALHLLTREGGGWPLSVFLTPQLTPFYAGTYFPPDDRYAPHRPAFPRLLQAIIQAWQSRRTEIEQLGQQVITALQQMQSAADTPPVLLSESILRDAARAFQRAFDPVYGGFGAAPKFPHAVELSLLLRLSLRFRESALLAMVCQTLTAMARGGIYDQLGGGFARYSVDARWLVPHFEKMLYDNALLASTYTEAALLTGDPFLEEIARSTLDYVCRDLAVPAGLFCSSEDADSEGEEGKFYLWTPKEMEQILGRELAEFACRVWGVTAAGNFEGKNILHRQGSDAEDAERLGIPLEEFRQKLAEARNRLFQARQQRVRPDRDDKIITAWNAWAIAALARAAVAWNIPEYLMRACHAADQLLRYARDSQGRLLRLAQLPGDNAPPPPLGFLEDYAALIDALITLYEASGQLSYLQSAVELARSMLQRFAEAHGGGFYFVASDQEPLPARLREQHDGATPSGSALAITALLRLSHLLQDVELARKAEDALRTYATLMQQQPLAAGQFLIALDWYLGPVDQVAVIGRRSDSATARALDMIRQAFRPRQVLAIHDPDAGPPPHLLPWLAGKVACQDTVTVYRCREFQCQSPLIGPERVEQAFRQEPLASPS</sequence>
<dbReference type="InterPro" id="IPR024705">
    <property type="entry name" value="Ssp411"/>
</dbReference>
<name>A0A7V8VD70_9BACT</name>
<dbReference type="PANTHER" id="PTHR42899">
    <property type="entry name" value="SPERMATOGENESIS-ASSOCIATED PROTEIN 20"/>
    <property type="match status" value="1"/>
</dbReference>
<dbReference type="InterPro" id="IPR036249">
    <property type="entry name" value="Thioredoxin-like_sf"/>
</dbReference>
<dbReference type="Proteomes" id="UP000542342">
    <property type="component" value="Unassembled WGS sequence"/>
</dbReference>
<accession>A0A7V8VD70</accession>
<dbReference type="InterPro" id="IPR004879">
    <property type="entry name" value="Ssp411-like_TRX"/>
</dbReference>
<dbReference type="Gene3D" id="1.50.10.10">
    <property type="match status" value="1"/>
</dbReference>
<dbReference type="Pfam" id="PF03190">
    <property type="entry name" value="Thioredox_DsbH"/>
    <property type="match status" value="1"/>
</dbReference>
<dbReference type="SUPFAM" id="SSF52833">
    <property type="entry name" value="Thioredoxin-like"/>
    <property type="match status" value="1"/>
</dbReference>
<evidence type="ECO:0000313" key="3">
    <source>
        <dbReference type="Proteomes" id="UP000542342"/>
    </source>
</evidence>
<dbReference type="InterPro" id="IPR012341">
    <property type="entry name" value="6hp_glycosidase-like_sf"/>
</dbReference>
<dbReference type="PANTHER" id="PTHR42899:SF1">
    <property type="entry name" value="SPERMATOGENESIS-ASSOCIATED PROTEIN 20"/>
    <property type="match status" value="1"/>
</dbReference>
<protein>
    <submittedName>
        <fullName evidence="2">Thioredoxin domain-containing protein</fullName>
    </submittedName>
</protein>
<dbReference type="CDD" id="cd02955">
    <property type="entry name" value="SSP411"/>
    <property type="match status" value="1"/>
</dbReference>
<dbReference type="GO" id="GO:0005975">
    <property type="term" value="P:carbohydrate metabolic process"/>
    <property type="evidence" value="ECO:0007669"/>
    <property type="project" value="InterPro"/>
</dbReference>
<dbReference type="SUPFAM" id="SSF48208">
    <property type="entry name" value="Six-hairpin glycosidases"/>
    <property type="match status" value="1"/>
</dbReference>
<proteinExistence type="predicted"/>
<dbReference type="EMBL" id="JACEFB010000003">
    <property type="protein sequence ID" value="MBA2225884.1"/>
    <property type="molecule type" value="Genomic_DNA"/>
</dbReference>
<evidence type="ECO:0000259" key="1">
    <source>
        <dbReference type="Pfam" id="PF03190"/>
    </source>
</evidence>
<dbReference type="Gene3D" id="3.40.30.10">
    <property type="entry name" value="Glutaredoxin"/>
    <property type="match status" value="1"/>
</dbReference>
<dbReference type="PIRSF" id="PIRSF006402">
    <property type="entry name" value="UCP006402_thioredoxin"/>
    <property type="match status" value="1"/>
</dbReference>
<dbReference type="AlphaFoldDB" id="A0A7V8VD70"/>
<keyword evidence="3" id="KW-1185">Reference proteome</keyword>
<feature type="domain" description="Spermatogenesis-associated protein 20-like TRX" evidence="1">
    <location>
        <begin position="5"/>
        <end position="169"/>
    </location>
</feature>
<comment type="caution">
    <text evidence="2">The sequence shown here is derived from an EMBL/GenBank/DDBJ whole genome shotgun (WGS) entry which is preliminary data.</text>
</comment>
<reference evidence="2 3" key="1">
    <citation type="submission" date="2020-07" db="EMBL/GenBank/DDBJ databases">
        <title>Thermogemmata thermophila gen. nov., sp. nov., a novel moderate thermophilic planctomycete from a Kamchatka hot spring.</title>
        <authorList>
            <person name="Elcheninov A.G."/>
            <person name="Podosokorskaya O.A."/>
            <person name="Kovaleva O.L."/>
            <person name="Novikov A."/>
            <person name="Bonch-Osmolovskaya E.A."/>
            <person name="Toshchakov S.V."/>
            <person name="Kublanov I.V."/>
        </authorList>
    </citation>
    <scope>NUCLEOTIDE SEQUENCE [LARGE SCALE GENOMIC DNA]</scope>
    <source>
        <strain evidence="2 3">2918</strain>
    </source>
</reference>
<dbReference type="InterPro" id="IPR008928">
    <property type="entry name" value="6-hairpin_glycosidase_sf"/>
</dbReference>